<feature type="region of interest" description="Disordered" evidence="1">
    <location>
        <begin position="99"/>
        <end position="118"/>
    </location>
</feature>
<name>A0A097SPP7_9NOCA</name>
<proteinExistence type="predicted"/>
<protein>
    <submittedName>
        <fullName evidence="2">Uncharacterized protein</fullName>
    </submittedName>
</protein>
<evidence type="ECO:0000313" key="2">
    <source>
        <dbReference type="EMBL" id="AIU93497.1"/>
    </source>
</evidence>
<accession>A0A097SPP7</accession>
<dbReference type="AlphaFoldDB" id="A0A097SPP7"/>
<gene>
    <name evidence="2" type="ORF">LRS1606.63</name>
</gene>
<dbReference type="EMBL" id="KJ605395">
    <property type="protein sequence ID" value="AIU93497.1"/>
    <property type="molecule type" value="Genomic_DNA"/>
</dbReference>
<geneLocation type="plasmid" evidence="2">
    <name>pNSL1</name>
</geneLocation>
<organism evidence="2">
    <name type="scientific">Rhodococcus sp. NS1</name>
    <dbReference type="NCBI Taxonomy" id="402236"/>
    <lineage>
        <taxon>Bacteria</taxon>
        <taxon>Bacillati</taxon>
        <taxon>Actinomycetota</taxon>
        <taxon>Actinomycetes</taxon>
        <taxon>Mycobacteriales</taxon>
        <taxon>Nocardiaceae</taxon>
        <taxon>Rhodococcus</taxon>
    </lineage>
</organism>
<evidence type="ECO:0000256" key="1">
    <source>
        <dbReference type="SAM" id="MobiDB-lite"/>
    </source>
</evidence>
<feature type="region of interest" description="Disordered" evidence="1">
    <location>
        <begin position="62"/>
        <end position="93"/>
    </location>
</feature>
<reference evidence="2" key="1">
    <citation type="submission" date="2014-03" db="EMBL/GenBank/DDBJ databases">
        <authorList>
            <person name="Zhang G."/>
            <person name="Zhu L."/>
            <person name="Fang P."/>
        </authorList>
    </citation>
    <scope>NUCLEOTIDE SEQUENCE</scope>
    <source>
        <strain evidence="2">NS1</strain>
        <plasmid evidence="2">pNSL1</plasmid>
    </source>
</reference>
<sequence>MARNANAAATQVSHQTLRMIDNPLQRSSFDVHRRVRSTTSWCRTAARGCEEAHPGRVMPAGRQIATSARGSGRSSRLSAGRTASPHQSDPYRTVLQCGGTQVTRRSCRSRNVDSNSVV</sequence>
<keyword evidence="2" id="KW-0614">Plasmid</keyword>
<feature type="compositionally biased region" description="Low complexity" evidence="1">
    <location>
        <begin position="65"/>
        <end position="84"/>
    </location>
</feature>